<dbReference type="KEGG" id="blac:94352070"/>
<dbReference type="Pfam" id="PF25036">
    <property type="entry name" value="VPS13_VAB"/>
    <property type="match status" value="1"/>
</dbReference>
<dbReference type="Pfam" id="PF00595">
    <property type="entry name" value="PDZ"/>
    <property type="match status" value="1"/>
</dbReference>
<dbReference type="RefSeq" id="XP_067819222.1">
    <property type="nucleotide sequence ID" value="XM_067966399.1"/>
</dbReference>
<comment type="similarity">
    <text evidence="1">Belongs to the VPS13 family.</text>
</comment>
<dbReference type="PROSITE" id="PS50106">
    <property type="entry name" value="PDZ"/>
    <property type="match status" value="1"/>
</dbReference>
<evidence type="ECO:0000259" key="5">
    <source>
        <dbReference type="PROSITE" id="PS50106"/>
    </source>
</evidence>
<dbReference type="Gene3D" id="2.30.42.10">
    <property type="match status" value="1"/>
</dbReference>
<dbReference type="GO" id="GO:0006623">
    <property type="term" value="P:protein targeting to vacuole"/>
    <property type="evidence" value="ECO:0007669"/>
    <property type="project" value="TreeGrafter"/>
</dbReference>
<evidence type="ECO:0000256" key="3">
    <source>
        <dbReference type="ARBA" id="ARBA00023055"/>
    </source>
</evidence>
<keyword evidence="3" id="KW-0445">Lipid transport</keyword>
<dbReference type="InterPro" id="IPR001478">
    <property type="entry name" value="PDZ"/>
</dbReference>
<dbReference type="SMART" id="SM00228">
    <property type="entry name" value="PDZ"/>
    <property type="match status" value="1"/>
</dbReference>
<dbReference type="Proteomes" id="UP000294530">
    <property type="component" value="Unassembled WGS sequence"/>
</dbReference>
<proteinExistence type="inferred from homology"/>
<dbReference type="GO" id="GO:0045053">
    <property type="term" value="P:protein retention in Golgi apparatus"/>
    <property type="evidence" value="ECO:0007669"/>
    <property type="project" value="TreeGrafter"/>
</dbReference>
<dbReference type="SUPFAM" id="SSF50156">
    <property type="entry name" value="PDZ domain-like"/>
    <property type="match status" value="1"/>
</dbReference>
<evidence type="ECO:0000256" key="2">
    <source>
        <dbReference type="ARBA" id="ARBA00022448"/>
    </source>
</evidence>
<dbReference type="PANTHER" id="PTHR16166">
    <property type="entry name" value="VACUOLAR PROTEIN SORTING-ASSOCIATED PROTEIN VPS13"/>
    <property type="match status" value="1"/>
</dbReference>
<feature type="compositionally biased region" description="Basic and acidic residues" evidence="4">
    <location>
        <begin position="126"/>
        <end position="141"/>
    </location>
</feature>
<dbReference type="GeneID" id="94352070"/>
<feature type="domain" description="PDZ" evidence="5">
    <location>
        <begin position="3159"/>
        <end position="3212"/>
    </location>
</feature>
<feature type="region of interest" description="Disordered" evidence="4">
    <location>
        <begin position="3132"/>
        <end position="3151"/>
    </location>
</feature>
<dbReference type="InterPro" id="IPR026847">
    <property type="entry name" value="VPS13"/>
</dbReference>
<comment type="caution">
    <text evidence="6">The sequence shown here is derived from an EMBL/GenBank/DDBJ whole genome shotgun (WGS) entry which is preliminary data.</text>
</comment>
<feature type="region of interest" description="Disordered" evidence="4">
    <location>
        <begin position="122"/>
        <end position="143"/>
    </location>
</feature>
<dbReference type="OrthoDB" id="428159at2759"/>
<sequence length="3255" mass="363120">MAKAIISSILEAQLGKYVDGLRSDSLVVGLWSGELELRDLRLKPHALAELQLPVTVASGTVARVVVRVPWNQLGSASVAISLEGISALVVPNTERPSPVELLQAKQNQLERRELIRQHRRFTARVASEHSPKKQQEQKTTEDEGTFVSRLTARIVANLQVTLHDVHLRYEDVIANPETPFACGILLKRFRFYTTDEEGTEAFVGQIIGINGITYKKAELTHCGLYWDRLDQKNARLETQDKIPEILIEMLSEKERDQRRWVVRPFSVVVQLTKNESTNYSTVAKYTVDAHIGALQGHLTRDQYQDGVFLRRVFVSRQAVEAHFIMARGRPFHPPHARPREWWDYATRLVLENIQRRASENPTRAKNRIVYCRKMRWSSIHQAVLEQRLYFDAFRTEIRHGSALDSSTREGKIKLRYEEIYPLDVILQLRDAAQDVEERQEAKAETTKDVSDQAGGGSWYSYFFGDPENEAQDEDNVLSAEGRNDLREAYDDALEKASSAHQVPMGCNLMSINVDFTKGTLALYQSNTHTSPFVTGMLQGSLTVNLQPENEWDTQLCVQKFNVINGLAQDARFRLFCNPSTSTTDSTTSCVSIDYSRRTITNATHSQTDNDVEAIYKLHVCSQPIQMLIDPSFVLFLQAFFVSLLPERELEKVWNFATSSVADWIFADDTEAAEVKAEKKAQEAELLHSLERVQGRAIYDVIIDVEAPVVVLPEDTSDLAGAVVVVDLGKFRFCNDDKGTVVDPRADKSWAGDERLYWRLSMTQIHVLLGRQEQLIHWTNEEYRSLFKIVEDLSIELALDTRVSTSLVRLPSRGLNRTIKSRPHVGVHADIPNIVISMAEEQLVALCQIYSSVITQAAKVKHFVSIESQRSSENSDIRLSEPNYRTDENPRSIVCIPPVEEKFVFEIQFFLGCVELNLRESIEKEAFLIRASDSSCIFRKYTSHETFNARLKALVMEDRLHSSDSHYFHLISTGTCEKETPCLISIDIVTFFRESTEDYPVTQLEADVQFSVLHVQWNPSSMALLYRIFSTSTSALETNKRRDNPALLPSKQLMPDKGAVKISKESVADLCTLRARGHPAIVIRASLVQFSVTLNKDQLNRQLARLEMTNAAIEYKHYEANKGQDAFELTGYVGNFTGTDLSTSKHPLYLTLLGLDENEACYSMASENQVKALVSFEYVSDTVVSEKSSLHLSFLPIRGVYFHQQILELVDFVLEGVLGAIVSQTLINATQLLLRKDEAIVVFNLSMEKPTLIFPLNLQNAPHVKVTANNLRLVHFPSSVAHYERPSEVKHIYHSREILNTLNRKLEAHNDDVFLRVDCKELFLEQVQIYCTSPRTKSSKEGLAYEKLMPNPADLKISIEDLSSSTISLEDSGKTFLPRLSINSVLPPLAIHLSRTSYLGIVALLIENFGADALQNDSSIPLESKHSTKLRSRRPAVMYTYLQPDAEQTTFQVRFVMNKVQILLSQDATIDARSLPLSACDQMRHSDGFADVVATDFSLVFDNNYDANPSLAIDLGAFCARDLVGQYSEQCGILLESSEPLAIRYTWNYTALTGELKLYLSKVLGTVNPVPLLSAIDFFTLPSSLDRLEKHSISSTDHMLPSNAQEKPQSLLAQQRESISDILRDGKDPEVTMTVRIVAKRMGLALPRDAYNLESPRVVFTGDFTTEYIWRPQPEKSNEANDLNIQSSIIFDAKNMEMVLENAHRLGCCVASPSRNGQWNVIDVAPLIQIFEPSSLHLEINDLFPHADQRQQIVALSLTPIEVFVSYEDACMAIETFESMNQSIQHYRQRITCFVHESCAERPIDQSLARLLPLSKGETTKVRNQIEIHQYFTCELPSVSLTLVNDCDGCDMGLVQLQIERCHGFLNVTHTDGANTIREGSAGFSTMNQYATTALSGGGQLIVVISHFNPETRDWHPMCTEWALDASVQGSLASEKELHVILTASHALNLTITHELLEVAASVGGAWKRRAALLGDNAGSRDDEIERRKLAPCVIRNETGLPLIFWLTNGTFTTKPLVVSTGKLADVRYIHALGRGRGVVRRYASGDREAADLRLCLQLMDLKLKTPRFEAVESLVIEQLGIRTFPLVDMKRQRTNFKLSLSAQLIEGRILLVVSSPIKLVNRLTTGRAVALLVNDPTWQSPVEIGILRPNQESAVPVLLSLASEVRVRPAENEVAYSWSAPIPVQTRSVAELKVEAAVSSPARKHDGSENRTAVYCVAMSIESKGDMRTVAFAEPIVLVNKLPVPVTFRVQSAYSSAYGTSDSPSQLEMIAVGAKTSIWWTDLAKRPLFQLEVKGCTMPSKWLELAPQGTANGAVLSIQLLRVVDKRPFKLLVRVIGGTECMARPVRVEILADVWIINRSGLDLVYGTAADSEAYLPPRAARAQVGNAQICAYSSGNSDKVPMLRIGFRGCNWSTRFEADPRKLSWQDECISLRSAGGSATSRGVFYELGVSADYATRHFGSVTTLVSVFPRYLVVNRSLHTLLLLEAPSRQLEGIQDSRNENAADHILGSGDWYALYWIGGTRAPLRASIVPHENASESFCSDGYDWTAPFAVDRVAMTSLLVPPRSSGRGVNLDVAVKRGNFSQATFVVVVTDTSPKVMPSRLEQTRSICNDARVTTRDWQTISVHAQIASVIVTLTDKKQGNAGRFESESVARITLTRIGLEASWALQFTAVKVNLMGLQVEDLLPKSKNRIVFRPLDQESGLYADQSFLELTYLERPHAKYTWVERVHLQLQNAKISTSMSFIDRVNKLQKETWAHFQHKSLVSAFPSEEETELESDDEDLLTYFVPPKDEDQEGAVDLTAMTGRKVYIASGEISPVRVIVSFTRDKSNSSQREGFWLSNLKLQIDNACVTLEGYRVSHALATQESLGAAIVRFYEQVVKSQALHLIDSIQVTSLVTSMVTGGVTSLVSTLRGKADPAAAAGALAPGLLTSSVNENTSFGAPFKYERLSNNDIMQKHSQAFSACRSSALFLRQVRHLVYDWDANHTGLEARGCVVLALINNSRQSLVVNTQLNDGASLRVLPIGRRSLAGVLETTTERSTAAVNSTDTWRPDRALVVIAYGYTPTLLTSGDVYFTVHSNACNVYATRKTARLKANRGFTATFTLQETQSWWAANVVIIGDDLRANESRNRNSQTHCIGPSSDQDNGKRDEEYEIKFTQASLGLVAKQSGQLVIVRECIPSSAAEATGRIVAGDCIVAVNGVTVTNTSQFKSLVSKLPRPIVLRFRSTGLQHDAAFDLFGEFKENAANLFGD</sequence>
<evidence type="ECO:0000256" key="1">
    <source>
        <dbReference type="ARBA" id="ARBA00006545"/>
    </source>
</evidence>
<dbReference type="Pfam" id="PF12624">
    <property type="entry name" value="VPS13_N"/>
    <property type="match status" value="1"/>
</dbReference>
<feature type="compositionally biased region" description="Polar residues" evidence="4">
    <location>
        <begin position="3134"/>
        <end position="3147"/>
    </location>
</feature>
<dbReference type="EMBL" id="SHOA02000007">
    <property type="protein sequence ID" value="TDH69723.1"/>
    <property type="molecule type" value="Genomic_DNA"/>
</dbReference>
<protein>
    <recommendedName>
        <fullName evidence="5">PDZ domain-containing protein</fullName>
    </recommendedName>
</protein>
<dbReference type="CDD" id="cd00136">
    <property type="entry name" value="PDZ_canonical"/>
    <property type="match status" value="1"/>
</dbReference>
<dbReference type="InterPro" id="IPR009543">
    <property type="entry name" value="VPS13_VAB"/>
</dbReference>
<dbReference type="PANTHER" id="PTHR16166:SF93">
    <property type="entry name" value="INTERMEMBRANE LIPID TRANSFER PROTEIN VPS13"/>
    <property type="match status" value="1"/>
</dbReference>
<keyword evidence="2" id="KW-0813">Transport</keyword>
<organism evidence="6 7">
    <name type="scientific">Bremia lactucae</name>
    <name type="common">Lettuce downy mildew</name>
    <dbReference type="NCBI Taxonomy" id="4779"/>
    <lineage>
        <taxon>Eukaryota</taxon>
        <taxon>Sar</taxon>
        <taxon>Stramenopiles</taxon>
        <taxon>Oomycota</taxon>
        <taxon>Peronosporomycetes</taxon>
        <taxon>Peronosporales</taxon>
        <taxon>Peronosporaceae</taxon>
        <taxon>Bremia</taxon>
    </lineage>
</organism>
<dbReference type="GO" id="GO:0006869">
    <property type="term" value="P:lipid transport"/>
    <property type="evidence" value="ECO:0007669"/>
    <property type="project" value="UniProtKB-KW"/>
</dbReference>
<gene>
    <name evidence="6" type="ORF">CCR75_008346</name>
</gene>
<dbReference type="InterPro" id="IPR026854">
    <property type="entry name" value="VPS13_N"/>
</dbReference>
<evidence type="ECO:0000313" key="6">
    <source>
        <dbReference type="EMBL" id="TDH69723.1"/>
    </source>
</evidence>
<evidence type="ECO:0000313" key="7">
    <source>
        <dbReference type="Proteomes" id="UP000294530"/>
    </source>
</evidence>
<reference evidence="6 7" key="1">
    <citation type="journal article" date="2021" name="Genome Biol.">
        <title>AFLAP: assembly-free linkage analysis pipeline using k-mers from genome sequencing data.</title>
        <authorList>
            <person name="Fletcher K."/>
            <person name="Zhang L."/>
            <person name="Gil J."/>
            <person name="Han R."/>
            <person name="Cavanaugh K."/>
            <person name="Michelmore R."/>
        </authorList>
    </citation>
    <scope>NUCLEOTIDE SEQUENCE [LARGE SCALE GENOMIC DNA]</scope>
    <source>
        <strain evidence="6 7">SF5</strain>
    </source>
</reference>
<dbReference type="InterPro" id="IPR036034">
    <property type="entry name" value="PDZ_sf"/>
</dbReference>
<keyword evidence="7" id="KW-1185">Reference proteome</keyword>
<accession>A0A976FMW7</accession>
<name>A0A976FMW7_BRELC</name>
<evidence type="ECO:0000256" key="4">
    <source>
        <dbReference type="SAM" id="MobiDB-lite"/>
    </source>
</evidence>